<gene>
    <name evidence="1" type="ORF">Patl1_03596</name>
</gene>
<evidence type="ECO:0000313" key="2">
    <source>
        <dbReference type="Proteomes" id="UP001164250"/>
    </source>
</evidence>
<organism evidence="1 2">
    <name type="scientific">Pistacia atlantica</name>
    <dbReference type="NCBI Taxonomy" id="434234"/>
    <lineage>
        <taxon>Eukaryota</taxon>
        <taxon>Viridiplantae</taxon>
        <taxon>Streptophyta</taxon>
        <taxon>Embryophyta</taxon>
        <taxon>Tracheophyta</taxon>
        <taxon>Spermatophyta</taxon>
        <taxon>Magnoliopsida</taxon>
        <taxon>eudicotyledons</taxon>
        <taxon>Gunneridae</taxon>
        <taxon>Pentapetalae</taxon>
        <taxon>rosids</taxon>
        <taxon>malvids</taxon>
        <taxon>Sapindales</taxon>
        <taxon>Anacardiaceae</taxon>
        <taxon>Pistacia</taxon>
    </lineage>
</organism>
<name>A0ACC1C500_9ROSI</name>
<comment type="caution">
    <text evidence="1">The sequence shown here is derived from an EMBL/GenBank/DDBJ whole genome shotgun (WGS) entry which is preliminary data.</text>
</comment>
<dbReference type="EMBL" id="CM047897">
    <property type="protein sequence ID" value="KAJ0110628.1"/>
    <property type="molecule type" value="Genomic_DNA"/>
</dbReference>
<reference evidence="2" key="1">
    <citation type="journal article" date="2023" name="G3 (Bethesda)">
        <title>Genome assembly and association tests identify interacting loci associated with vigor, precocity, and sex in interspecific pistachio rootstocks.</title>
        <authorList>
            <person name="Palmer W."/>
            <person name="Jacygrad E."/>
            <person name="Sagayaradj S."/>
            <person name="Cavanaugh K."/>
            <person name="Han R."/>
            <person name="Bertier L."/>
            <person name="Beede B."/>
            <person name="Kafkas S."/>
            <person name="Golino D."/>
            <person name="Preece J."/>
            <person name="Michelmore R."/>
        </authorList>
    </citation>
    <scope>NUCLEOTIDE SEQUENCE [LARGE SCALE GENOMIC DNA]</scope>
</reference>
<evidence type="ECO:0000313" key="1">
    <source>
        <dbReference type="EMBL" id="KAJ0110628.1"/>
    </source>
</evidence>
<proteinExistence type="predicted"/>
<accession>A0ACC1C500</accession>
<keyword evidence="2" id="KW-1185">Reference proteome</keyword>
<sequence length="916" mass="104072">MLPPGASFPEDSSRLDYSIAMEYKGPPVSYDVPRVEPLDVNSCAIPTAEPLSESQRLVANASAPVIEPIPLPVSYIAGGVTGSPTQSPRLSGSSESVVSVLQNPDFSSASPSASPGSIHNPPSNPPKQSNEGRRVPVVTFNTVDRSESKKVDAERPVYPEYVGVSKEKKRKKRRVCHRCGKGKWETKESCLVCDAKYCSNCVLRAMGSMPEGRKCVTCIGEPIDESKRLKLGKHSRVLSRLLSPLEVKHIMKAEKECSANQLRPEQLIVNGFPLKPEEMAELLGCPLPPRKLKPGKYWYDKESGFWGKEGEKPDRIISSNLNFTGKLSPHASNGNTEVYINGREITKLERRVLKLGNVQCPRDTHFWVYDDGRYEEEGQNNIRGNIWEKATTRFVCTLFSLPVPHGQPHGPRDEASNYTTVTNYGEQKRVQKLLLLGLQGSGTSTIFKQAKLLYGNNFSVEELQDIKLMIQSNMYRYLSILLDGRERFEEEAMSKMKARGSHDQISEAGGAIEPSETSQCIYFINPRLKHFSDWLLDIIATGDLDAFFPAATREYAPLVDEVWRDPAIQETYKRKDELHFLPDVAEYFLSRVFSYSLVDYLLPMHVFFRVVFKYFIHSSSNLSFELHDLERNYLLLNGISKLVSHEKDELHLAEMISSANGAVEVSSNEYEPTERDILYAEGVTQGNGLAFIEFSFDDRSPMSEPYTDNLEAPPQPQTKYQLIRVNAKGMNEGCKWVEMFEDVRVVVFCVALSDYDQMWIAPESNGSGALLQNKMIQSKELFETMIRHPCFKDMPFVLILNKYDLFEEKVNRSPLSTCEWFNDFSPVRTHHSNQSLAHQAYYYVAMKFKDLYASLTGRKLFVWQSKARDRVTVDEAFKYIREVLRWDEEKEEGYYVGGEDSYYSTDMSSSPFVRQE</sequence>
<dbReference type="Proteomes" id="UP001164250">
    <property type="component" value="Chromosome 1"/>
</dbReference>
<protein>
    <submittedName>
        <fullName evidence="1">Uncharacterized protein</fullName>
    </submittedName>
</protein>